<evidence type="ECO:0000313" key="1">
    <source>
        <dbReference type="EMBL" id="ARO87483.1"/>
    </source>
</evidence>
<dbReference type="Proteomes" id="UP000012179">
    <property type="component" value="Chromosome"/>
</dbReference>
<name>A0A1W6SNV8_9PROT</name>
<dbReference type="EMBL" id="CP021106">
    <property type="protein sequence ID" value="ARO87483.1"/>
    <property type="molecule type" value="Genomic_DNA"/>
</dbReference>
<proteinExistence type="predicted"/>
<sequence>MRRSCFWFQFLELSNTHSSNTDDGEFSPMVPEKLPETPFWFILCALTGFLAGDFINRRDGRVV</sequence>
<gene>
    <name evidence="1" type="ORF">EBAPG3_006695</name>
</gene>
<evidence type="ECO:0000313" key="2">
    <source>
        <dbReference type="Proteomes" id="UP000012179"/>
    </source>
</evidence>
<accession>A0A1W6SNV8</accession>
<dbReference type="AlphaFoldDB" id="A0A1W6SNV8"/>
<keyword evidence="2" id="KW-1185">Reference proteome</keyword>
<organism evidence="1 2">
    <name type="scientific">Nitrosospira lacus</name>
    <dbReference type="NCBI Taxonomy" id="1288494"/>
    <lineage>
        <taxon>Bacteria</taxon>
        <taxon>Pseudomonadati</taxon>
        <taxon>Pseudomonadota</taxon>
        <taxon>Betaproteobacteria</taxon>
        <taxon>Nitrosomonadales</taxon>
        <taxon>Nitrosomonadaceae</taxon>
        <taxon>Nitrosospira</taxon>
    </lineage>
</organism>
<protein>
    <submittedName>
        <fullName evidence="1">Uncharacterized protein</fullName>
    </submittedName>
</protein>
<reference evidence="1 2" key="1">
    <citation type="journal article" date="2015" name="Int. J. Syst. Evol. Microbiol.">
        <title>Nitrosospira lacus sp. nov., a psychrotolerant, ammonia-oxidizing bacterium from sandy lake sediment.</title>
        <authorList>
            <person name="Urakawa H."/>
            <person name="Garcia J.C."/>
            <person name="Nielsen J.L."/>
            <person name="Le V.Q."/>
            <person name="Kozlowski J.A."/>
            <person name="Stein L.Y."/>
            <person name="Lim C.K."/>
            <person name="Pommerening-Roser A."/>
            <person name="Martens-Habbena W."/>
            <person name="Stahl D.A."/>
            <person name="Klotz M.G."/>
        </authorList>
    </citation>
    <scope>NUCLEOTIDE SEQUENCE [LARGE SCALE GENOMIC DNA]</scope>
    <source>
        <strain evidence="1 2">APG3</strain>
    </source>
</reference>
<dbReference type="KEGG" id="nlc:EBAPG3_15020"/>